<feature type="transmembrane region" description="Helical" evidence="8">
    <location>
        <begin position="319"/>
        <end position="339"/>
    </location>
</feature>
<evidence type="ECO:0000313" key="9">
    <source>
        <dbReference type="EMBL" id="AKQ03063.1"/>
    </source>
</evidence>
<feature type="transmembrane region" description="Helical" evidence="8">
    <location>
        <begin position="346"/>
        <end position="366"/>
    </location>
</feature>
<evidence type="ECO:0000256" key="4">
    <source>
        <dbReference type="ARBA" id="ARBA00022679"/>
    </source>
</evidence>
<evidence type="ECO:0000256" key="7">
    <source>
        <dbReference type="ARBA" id="ARBA00023136"/>
    </source>
</evidence>
<keyword evidence="5 8" id="KW-0812">Transmembrane</keyword>
<reference evidence="9" key="1">
    <citation type="journal article" date="2015" name="ISME J.">
        <title>Aquifer environment selects for microbial species cohorts in sediment and groundwater.</title>
        <authorList>
            <person name="Hug L.A."/>
            <person name="Thomas B.C."/>
            <person name="Brown C.T."/>
            <person name="Frischkorn K.R."/>
            <person name="Williams K.H."/>
            <person name="Tringe S.G."/>
            <person name="Banfield J.F."/>
        </authorList>
    </citation>
    <scope>NUCLEOTIDE SEQUENCE</scope>
</reference>
<keyword evidence="2" id="KW-1003">Cell membrane</keyword>
<dbReference type="GO" id="GO:0010041">
    <property type="term" value="P:response to iron(III) ion"/>
    <property type="evidence" value="ECO:0007669"/>
    <property type="project" value="TreeGrafter"/>
</dbReference>
<proteinExistence type="predicted"/>
<evidence type="ECO:0008006" key="10">
    <source>
        <dbReference type="Google" id="ProtNLM"/>
    </source>
</evidence>
<feature type="transmembrane region" description="Helical" evidence="8">
    <location>
        <begin position="292"/>
        <end position="313"/>
    </location>
</feature>
<keyword evidence="4" id="KW-0808">Transferase</keyword>
<organism evidence="9">
    <name type="scientific">uncultured bacterium Rifle_16ft_4_minimus_37862</name>
    <dbReference type="NCBI Taxonomy" id="1665157"/>
    <lineage>
        <taxon>Bacteria</taxon>
        <taxon>environmental samples</taxon>
    </lineage>
</organism>
<feature type="transmembrane region" description="Helical" evidence="8">
    <location>
        <begin position="263"/>
        <end position="285"/>
    </location>
</feature>
<protein>
    <recommendedName>
        <fullName evidence="10">Glycosyltransferase RgtA/B/C/D-like domain-containing protein</fullName>
    </recommendedName>
</protein>
<dbReference type="AlphaFoldDB" id="A0A0H4T5Q3"/>
<evidence type="ECO:0000256" key="5">
    <source>
        <dbReference type="ARBA" id="ARBA00022692"/>
    </source>
</evidence>
<evidence type="ECO:0000256" key="6">
    <source>
        <dbReference type="ARBA" id="ARBA00022989"/>
    </source>
</evidence>
<feature type="transmembrane region" description="Helical" evidence="8">
    <location>
        <begin position="164"/>
        <end position="192"/>
    </location>
</feature>
<evidence type="ECO:0000256" key="1">
    <source>
        <dbReference type="ARBA" id="ARBA00004651"/>
    </source>
</evidence>
<name>A0A0H4T5Q3_9BACT</name>
<dbReference type="InterPro" id="IPR050297">
    <property type="entry name" value="LipidA_mod_glycosyltrf_83"/>
</dbReference>
<dbReference type="GO" id="GO:0005886">
    <property type="term" value="C:plasma membrane"/>
    <property type="evidence" value="ECO:0007669"/>
    <property type="project" value="UniProtKB-SubCell"/>
</dbReference>
<feature type="transmembrane region" description="Helical" evidence="8">
    <location>
        <begin position="82"/>
        <end position="115"/>
    </location>
</feature>
<sequence>MRPRGSASAALLVLLGLAVVIALVRLQTWDEPLERDISGAAVMGQELLRGRPLYSDVWDHKPPAMHVTHALSQVVAGYGRGAIYLLGAGSAIVTLLGVYTAGAAAGGAVAGLWAAAFWTVVSGDLWLQANQPNTESFINACLVWAFALLVRIEGGAPGYGRVVLVGALFALASLYKTVNVASATLLACALVAWPPPGAGGRRRVLGAMAVAGAIATLAWTLIVGWFAVTGRFGVFWEAVVVFNRHYAGSITANLAKLLEPASWWSMSSTVPLAVLALLGTVAGLARGDRRRVTYLLAWAAGTALAVGLPGKFFPHYFQLWLPVLAVAGGWAAGVLVRLAPARIAALPHLAGGVVIVLLVVLQLPLYQLSPDDFSRAKYRTDLFVEERRLAHELAVLLQPGETFYEFGAETGLYFESRRRPPSGTFYAYPLLSGPVAARLSAQVVRDLERRPPELFIVVDWAANAKNPVLDWARERYRWAPGDPRRGPFTLFVLPGSALEARMAALPTRSR</sequence>
<dbReference type="PANTHER" id="PTHR33908">
    <property type="entry name" value="MANNOSYLTRANSFERASE YKCB-RELATED"/>
    <property type="match status" value="1"/>
</dbReference>
<evidence type="ECO:0000256" key="3">
    <source>
        <dbReference type="ARBA" id="ARBA00022676"/>
    </source>
</evidence>
<dbReference type="GO" id="GO:0016763">
    <property type="term" value="F:pentosyltransferase activity"/>
    <property type="evidence" value="ECO:0007669"/>
    <property type="project" value="TreeGrafter"/>
</dbReference>
<dbReference type="PANTHER" id="PTHR33908:SF3">
    <property type="entry name" value="UNDECAPRENYL PHOSPHATE-ALPHA-4-AMINO-4-DEOXY-L-ARABINOSE ARABINOSYL TRANSFERASE"/>
    <property type="match status" value="1"/>
</dbReference>
<dbReference type="EMBL" id="KT007007">
    <property type="protein sequence ID" value="AKQ03063.1"/>
    <property type="molecule type" value="Genomic_DNA"/>
</dbReference>
<accession>A0A0H4T5Q3</accession>
<comment type="subcellular location">
    <subcellularLocation>
        <location evidence="1">Cell membrane</location>
        <topology evidence="1">Multi-pass membrane protein</topology>
    </subcellularLocation>
</comment>
<keyword evidence="3" id="KW-0328">Glycosyltransferase</keyword>
<evidence type="ECO:0000256" key="2">
    <source>
        <dbReference type="ARBA" id="ARBA00022475"/>
    </source>
</evidence>
<keyword evidence="7 8" id="KW-0472">Membrane</keyword>
<feature type="transmembrane region" description="Helical" evidence="8">
    <location>
        <begin position="204"/>
        <end position="228"/>
    </location>
</feature>
<keyword evidence="6 8" id="KW-1133">Transmembrane helix</keyword>
<dbReference type="GO" id="GO:0009103">
    <property type="term" value="P:lipopolysaccharide biosynthetic process"/>
    <property type="evidence" value="ECO:0007669"/>
    <property type="project" value="UniProtKB-ARBA"/>
</dbReference>
<evidence type="ECO:0000256" key="8">
    <source>
        <dbReference type="SAM" id="Phobius"/>
    </source>
</evidence>